<dbReference type="GO" id="GO:0005737">
    <property type="term" value="C:cytoplasm"/>
    <property type="evidence" value="ECO:0007669"/>
    <property type="project" value="TreeGrafter"/>
</dbReference>
<dbReference type="EMBL" id="QKYT01000612">
    <property type="protein sequence ID" value="RIA82961.1"/>
    <property type="molecule type" value="Genomic_DNA"/>
</dbReference>
<dbReference type="Proteomes" id="UP000265703">
    <property type="component" value="Unassembled WGS sequence"/>
</dbReference>
<dbReference type="OrthoDB" id="544350at2759"/>
<gene>
    <name evidence="2" type="ORF">C1645_861936</name>
</gene>
<dbReference type="Pfam" id="PF07714">
    <property type="entry name" value="PK_Tyr_Ser-Thr"/>
    <property type="match status" value="1"/>
</dbReference>
<dbReference type="AlphaFoldDB" id="A0A397SJH7"/>
<comment type="caution">
    <text evidence="2">The sequence shown here is derived from an EMBL/GenBank/DDBJ whole genome shotgun (WGS) entry which is preliminary data.</text>
</comment>
<feature type="domain" description="Protein kinase" evidence="1">
    <location>
        <begin position="1"/>
        <end position="187"/>
    </location>
</feature>
<dbReference type="Gene3D" id="1.10.510.10">
    <property type="entry name" value="Transferase(Phosphotransferase) domain 1"/>
    <property type="match status" value="1"/>
</dbReference>
<dbReference type="GO" id="GO:0007165">
    <property type="term" value="P:signal transduction"/>
    <property type="evidence" value="ECO:0007669"/>
    <property type="project" value="TreeGrafter"/>
</dbReference>
<evidence type="ECO:0000313" key="2">
    <source>
        <dbReference type="EMBL" id="RIA82961.1"/>
    </source>
</evidence>
<feature type="non-terminal residue" evidence="2">
    <location>
        <position position="187"/>
    </location>
</feature>
<organism evidence="2 3">
    <name type="scientific">Glomus cerebriforme</name>
    <dbReference type="NCBI Taxonomy" id="658196"/>
    <lineage>
        <taxon>Eukaryota</taxon>
        <taxon>Fungi</taxon>
        <taxon>Fungi incertae sedis</taxon>
        <taxon>Mucoromycota</taxon>
        <taxon>Glomeromycotina</taxon>
        <taxon>Glomeromycetes</taxon>
        <taxon>Glomerales</taxon>
        <taxon>Glomeraceae</taxon>
        <taxon>Glomus</taxon>
    </lineage>
</organism>
<proteinExistence type="predicted"/>
<dbReference type="InterPro" id="IPR050167">
    <property type="entry name" value="Ser_Thr_protein_kinase"/>
</dbReference>
<protein>
    <submittedName>
        <fullName evidence="2">Kinase-like domain-containing protein</fullName>
    </submittedName>
</protein>
<reference evidence="2 3" key="1">
    <citation type="submission" date="2018-06" db="EMBL/GenBank/DDBJ databases">
        <title>Comparative genomics reveals the genomic features of Rhizophagus irregularis, R. cerebriforme, R. diaphanum and Gigaspora rosea, and their symbiotic lifestyle signature.</title>
        <authorList>
            <person name="Morin E."/>
            <person name="San Clemente H."/>
            <person name="Chen E.C.H."/>
            <person name="De La Providencia I."/>
            <person name="Hainaut M."/>
            <person name="Kuo A."/>
            <person name="Kohler A."/>
            <person name="Murat C."/>
            <person name="Tang N."/>
            <person name="Roy S."/>
            <person name="Loubradou J."/>
            <person name="Henrissat B."/>
            <person name="Grigoriev I.V."/>
            <person name="Corradi N."/>
            <person name="Roux C."/>
            <person name="Martin F.M."/>
        </authorList>
    </citation>
    <scope>NUCLEOTIDE SEQUENCE [LARGE SCALE GENOMIC DNA]</scope>
    <source>
        <strain evidence="2 3">DAOM 227022</strain>
    </source>
</reference>
<name>A0A397SJH7_9GLOM</name>
<dbReference type="InterPro" id="IPR011009">
    <property type="entry name" value="Kinase-like_dom_sf"/>
</dbReference>
<evidence type="ECO:0000313" key="3">
    <source>
        <dbReference type="Proteomes" id="UP000265703"/>
    </source>
</evidence>
<dbReference type="SUPFAM" id="SSF56112">
    <property type="entry name" value="Protein kinase-like (PK-like)"/>
    <property type="match status" value="1"/>
</dbReference>
<dbReference type="GO" id="GO:0004672">
    <property type="term" value="F:protein kinase activity"/>
    <property type="evidence" value="ECO:0007669"/>
    <property type="project" value="InterPro"/>
</dbReference>
<dbReference type="InterPro" id="IPR000719">
    <property type="entry name" value="Prot_kinase_dom"/>
</dbReference>
<keyword evidence="2" id="KW-0418">Kinase</keyword>
<feature type="non-terminal residue" evidence="2">
    <location>
        <position position="1"/>
    </location>
</feature>
<accession>A0A397SJH7</accession>
<dbReference type="InterPro" id="IPR001245">
    <property type="entry name" value="Ser-Thr/Tyr_kinase_cat_dom"/>
</dbReference>
<dbReference type="PANTHER" id="PTHR23257">
    <property type="entry name" value="SERINE-THREONINE PROTEIN KINASE"/>
    <property type="match status" value="1"/>
</dbReference>
<dbReference type="STRING" id="658196.A0A397SJH7"/>
<sequence>ITEYYGITQDPNSQDIIIIMPYYKEGDLIHYITKNFYDINWRGKVSDLISIVAGLKNIHSVNIIHKDFHSGNIFIDFRPKIGDLGISKSATESVNDDIDENYGIIPYMAPEIFQGQKYTKASDVYSFGMIMWEFMTGRRPFWDQNHDTDLIIEILDGLRPPIVTNAPEGYIELMKVCWHSDPNKRPT</sequence>
<keyword evidence="2" id="KW-0808">Transferase</keyword>
<dbReference type="PROSITE" id="PS50011">
    <property type="entry name" value="PROTEIN_KINASE_DOM"/>
    <property type="match status" value="1"/>
</dbReference>
<keyword evidence="3" id="KW-1185">Reference proteome</keyword>
<evidence type="ECO:0000259" key="1">
    <source>
        <dbReference type="PROSITE" id="PS50011"/>
    </source>
</evidence>
<dbReference type="PRINTS" id="PR00109">
    <property type="entry name" value="TYRKINASE"/>
</dbReference>
<dbReference type="PANTHER" id="PTHR23257:SF963">
    <property type="entry name" value="AT08303P"/>
    <property type="match status" value="1"/>
</dbReference>
<dbReference type="GO" id="GO:0005524">
    <property type="term" value="F:ATP binding"/>
    <property type="evidence" value="ECO:0007669"/>
    <property type="project" value="InterPro"/>
</dbReference>